<dbReference type="Proteomes" id="UP000595897">
    <property type="component" value="Chromosome"/>
</dbReference>
<accession>A0A7R7EJN6</accession>
<evidence type="ECO:0000256" key="1">
    <source>
        <dbReference type="SAM" id="MobiDB-lite"/>
    </source>
</evidence>
<name>A0A7R7EJN6_9FIRM</name>
<organism evidence="3 4">
    <name type="scientific">Anaeromicropila herbilytica</name>
    <dbReference type="NCBI Taxonomy" id="2785025"/>
    <lineage>
        <taxon>Bacteria</taxon>
        <taxon>Bacillati</taxon>
        <taxon>Bacillota</taxon>
        <taxon>Clostridia</taxon>
        <taxon>Lachnospirales</taxon>
        <taxon>Lachnospiraceae</taxon>
        <taxon>Anaeromicropila</taxon>
    </lineage>
</organism>
<dbReference type="InterPro" id="IPR038610">
    <property type="entry name" value="FliK-like_C_sf"/>
</dbReference>
<dbReference type="InterPro" id="IPR021136">
    <property type="entry name" value="Flagellar_hook_control-like_C"/>
</dbReference>
<feature type="region of interest" description="Disordered" evidence="1">
    <location>
        <begin position="20"/>
        <end position="51"/>
    </location>
</feature>
<reference evidence="3 4" key="1">
    <citation type="submission" date="2020-11" db="EMBL/GenBank/DDBJ databases">
        <title>Draft genome sequencing of a Lachnospiraceae strain isolated from anoxic soil subjected to BSD treatment.</title>
        <authorList>
            <person name="Uek A."/>
            <person name="Tonouchi A."/>
        </authorList>
    </citation>
    <scope>NUCLEOTIDE SEQUENCE [LARGE SCALE GENOMIC DNA]</scope>
    <source>
        <strain evidence="3 4">TB5</strain>
    </source>
</reference>
<dbReference type="RefSeq" id="WP_271715251.1">
    <property type="nucleotide sequence ID" value="NZ_AP024169.1"/>
</dbReference>
<sequence length="660" mass="74227">MNLLNNNYDSKNNRFNSEYISNQNTKANSTTNTSSSSTSTIESPKQDSTITLQKGSTFNGTITDIRQNEVNIKLDDGSTLTAKLTNPSRLSIGEKTEFKVVYQTEQSIGIEITSNNQNGTIEPTIQKALEGANLPMNDKNQSIVKELLNNNMSVDKQSILNIIRDAYKHPDVSVDTLVVMNKYKIPLTEQNIAQFEQYKNLEHRLMSGITSISNEMPNIINDLLQSGSPAEILSFHKELANLMQEKAPVGTNNPNINSEFMPKETGNSSDSMIDSLLTKLQGNTPPSLDSMKEILFSSSRHYLNNEALTTSILSNEERNQLLNLVSSSSPSPEETTSLLNGTLPLKEALAMIDNSISSAIVEHPLSVEQHDIVQKIIENLTLQAKEQGNLSYLLTGEERTNLNNVLNNLPISEEFKKSVLDGSITNNDFMRTIQAFLESDSDLSNLSHELLKDTGYQKLIKEALESKWSLTPKSLTEEGNVEKLYRTLQDDMNNMGKLLEHTSNMKENTSYTLNQLKDNLDFMKSLNEMFTYIQLPMKLRDQNLHSDLYIYTNKKELKDKKSNISVLLHLDMEHLGPTDIHLTLTNLNVAAKFYLTNEDTKELVATNIDYLTTALSNKGYTLQSEINVRDREKDTNIVDDLLEHSAPATSIKRYSFDIRT</sequence>
<evidence type="ECO:0000313" key="3">
    <source>
        <dbReference type="EMBL" id="BCN29998.1"/>
    </source>
</evidence>
<evidence type="ECO:0000259" key="2">
    <source>
        <dbReference type="Pfam" id="PF02120"/>
    </source>
</evidence>
<feature type="domain" description="Flagellar hook-length control protein-like C-terminal" evidence="2">
    <location>
        <begin position="557"/>
        <end position="635"/>
    </location>
</feature>
<feature type="compositionally biased region" description="Polar residues" evidence="1">
    <location>
        <begin position="41"/>
        <end position="51"/>
    </location>
</feature>
<protein>
    <recommendedName>
        <fullName evidence="2">Flagellar hook-length control protein-like C-terminal domain-containing protein</fullName>
    </recommendedName>
</protein>
<keyword evidence="4" id="KW-1185">Reference proteome</keyword>
<gene>
    <name evidence="3" type="ORF">bsdtb5_12930</name>
</gene>
<dbReference type="EMBL" id="AP024169">
    <property type="protein sequence ID" value="BCN29998.1"/>
    <property type="molecule type" value="Genomic_DNA"/>
</dbReference>
<evidence type="ECO:0000313" key="4">
    <source>
        <dbReference type="Proteomes" id="UP000595897"/>
    </source>
</evidence>
<dbReference type="Pfam" id="PF02120">
    <property type="entry name" value="Flg_hook"/>
    <property type="match status" value="1"/>
</dbReference>
<feature type="compositionally biased region" description="Low complexity" evidence="1">
    <location>
        <begin position="21"/>
        <end position="40"/>
    </location>
</feature>
<dbReference type="Gene3D" id="3.30.750.140">
    <property type="match status" value="1"/>
</dbReference>
<dbReference type="KEGG" id="ahb:bsdtb5_12930"/>
<proteinExistence type="predicted"/>
<dbReference type="AlphaFoldDB" id="A0A7R7EJN6"/>